<proteinExistence type="predicted"/>
<dbReference type="OrthoDB" id="5565075at2759"/>
<dbReference type="PANTHER" id="PTHR24271">
    <property type="entry name" value="KALLIKREIN-RELATED"/>
    <property type="match status" value="1"/>
</dbReference>
<keyword evidence="1 7" id="KW-0645">Protease</keyword>
<reference evidence="11" key="1">
    <citation type="submission" date="2025-08" db="UniProtKB">
        <authorList>
            <consortium name="RefSeq"/>
        </authorList>
    </citation>
    <scope>IDENTIFICATION</scope>
</reference>
<dbReference type="InterPro" id="IPR009003">
    <property type="entry name" value="Peptidase_S1_PA"/>
</dbReference>
<dbReference type="PANTHER" id="PTHR24271:SF81">
    <property type="entry name" value="GRANZYME B"/>
    <property type="match status" value="1"/>
</dbReference>
<dbReference type="GO" id="GO:0004252">
    <property type="term" value="F:serine-type endopeptidase activity"/>
    <property type="evidence" value="ECO:0007669"/>
    <property type="project" value="InterPro"/>
</dbReference>
<dbReference type="InterPro" id="IPR001254">
    <property type="entry name" value="Trypsin_dom"/>
</dbReference>
<evidence type="ECO:0000256" key="5">
    <source>
        <dbReference type="ARBA" id="ARBA00023145"/>
    </source>
</evidence>
<evidence type="ECO:0000256" key="7">
    <source>
        <dbReference type="RuleBase" id="RU363034"/>
    </source>
</evidence>
<dbReference type="Pfam" id="PF00089">
    <property type="entry name" value="Trypsin"/>
    <property type="match status" value="1"/>
</dbReference>
<keyword evidence="5" id="KW-0865">Zymogen</keyword>
<keyword evidence="3 7" id="KW-0378">Hydrolase</keyword>
<evidence type="ECO:0000313" key="10">
    <source>
        <dbReference type="Proteomes" id="UP000515203"/>
    </source>
</evidence>
<dbReference type="SUPFAM" id="SSF50494">
    <property type="entry name" value="Trypsin-like serine proteases"/>
    <property type="match status" value="1"/>
</dbReference>
<dbReference type="GeneID" id="101569063"/>
<evidence type="ECO:0000256" key="3">
    <source>
        <dbReference type="ARBA" id="ARBA00022801"/>
    </source>
</evidence>
<dbReference type="InterPro" id="IPR043504">
    <property type="entry name" value="Peptidase_S1_PA_chymotrypsin"/>
</dbReference>
<gene>
    <name evidence="11" type="primary">LOC101569063</name>
</gene>
<dbReference type="Proteomes" id="UP000515203">
    <property type="component" value="Unplaced"/>
</dbReference>
<dbReference type="PROSITE" id="PS50240">
    <property type="entry name" value="TRYPSIN_DOM"/>
    <property type="match status" value="1"/>
</dbReference>
<dbReference type="PROSITE" id="PS00135">
    <property type="entry name" value="TRYPSIN_SER"/>
    <property type="match status" value="1"/>
</dbReference>
<dbReference type="GO" id="GO:0005737">
    <property type="term" value="C:cytoplasm"/>
    <property type="evidence" value="ECO:0007669"/>
    <property type="project" value="TreeGrafter"/>
</dbReference>
<evidence type="ECO:0000256" key="1">
    <source>
        <dbReference type="ARBA" id="ARBA00022670"/>
    </source>
</evidence>
<dbReference type="PRINTS" id="PR00722">
    <property type="entry name" value="CHYMOTRYPSIN"/>
</dbReference>
<dbReference type="InterPro" id="IPR018114">
    <property type="entry name" value="TRYPSIN_HIS"/>
</dbReference>
<dbReference type="SMART" id="SM00020">
    <property type="entry name" value="Tryp_SPc"/>
    <property type="match status" value="1"/>
</dbReference>
<feature type="domain" description="Peptidase S1" evidence="9">
    <location>
        <begin position="21"/>
        <end position="256"/>
    </location>
</feature>
<keyword evidence="2 8" id="KW-0732">Signal</keyword>
<keyword evidence="4 7" id="KW-0720">Serine protease</keyword>
<keyword evidence="10" id="KW-1185">Reference proteome</keyword>
<dbReference type="Gene3D" id="2.40.10.10">
    <property type="entry name" value="Trypsin-like serine proteases"/>
    <property type="match status" value="2"/>
</dbReference>
<accession>A0A6P3FYH3</accession>
<keyword evidence="6" id="KW-1015">Disulfide bond</keyword>
<dbReference type="AlphaFoldDB" id="A0A6P3FYH3"/>
<dbReference type="FunFam" id="2.40.10.10:FF:000120">
    <property type="entry name" value="Putative serine protease"/>
    <property type="match status" value="1"/>
</dbReference>
<sequence>MQLLLLLLAFFLPPRTRAGEIFGGHEAKPHSRPYMAFLRLRNTTSVWRCGGFMIHEKFVLTAAHCMERPLHSQGRQIKVILGAHNIKKTEKTQQVIQVKKNIPHPQYNPEKLINDIMLLQLEQKAKVTKEVQIIKLPKAKTWVKPGTRCQVAGWGLLAPNGTLPDTLHEVQMTVQEDKVCQKRFRNYDSAIQICAGDPNTLRGSFEGDSGGPFMCKNVVQAIVSYGVKYEENKHGPNPHVYTKLSPYLAWIEKTMKQYLIQEANEATLSSVLSWT</sequence>
<dbReference type="RefSeq" id="XP_004647551.1">
    <property type="nucleotide sequence ID" value="XM_004647494.1"/>
</dbReference>
<dbReference type="InterPro" id="IPR001314">
    <property type="entry name" value="Peptidase_S1A"/>
</dbReference>
<dbReference type="InParanoid" id="A0A6P3FYH3"/>
<evidence type="ECO:0000256" key="2">
    <source>
        <dbReference type="ARBA" id="ARBA00022729"/>
    </source>
</evidence>
<name>A0A6P3FYH3_OCTDE</name>
<feature type="chain" id="PRO_5027848553" evidence="8">
    <location>
        <begin position="19"/>
        <end position="275"/>
    </location>
</feature>
<evidence type="ECO:0000256" key="6">
    <source>
        <dbReference type="ARBA" id="ARBA00023157"/>
    </source>
</evidence>
<feature type="signal peptide" evidence="8">
    <location>
        <begin position="1"/>
        <end position="18"/>
    </location>
</feature>
<protein>
    <submittedName>
        <fullName evidence="11">Granzyme B-like</fullName>
    </submittedName>
</protein>
<evidence type="ECO:0000313" key="11">
    <source>
        <dbReference type="RefSeq" id="XP_004647551.1"/>
    </source>
</evidence>
<evidence type="ECO:0000256" key="8">
    <source>
        <dbReference type="SAM" id="SignalP"/>
    </source>
</evidence>
<organism evidence="10 11">
    <name type="scientific">Octodon degus</name>
    <name type="common">Degu</name>
    <name type="synonym">Sciurus degus</name>
    <dbReference type="NCBI Taxonomy" id="10160"/>
    <lineage>
        <taxon>Eukaryota</taxon>
        <taxon>Metazoa</taxon>
        <taxon>Chordata</taxon>
        <taxon>Craniata</taxon>
        <taxon>Vertebrata</taxon>
        <taxon>Euteleostomi</taxon>
        <taxon>Mammalia</taxon>
        <taxon>Eutheria</taxon>
        <taxon>Euarchontoglires</taxon>
        <taxon>Glires</taxon>
        <taxon>Rodentia</taxon>
        <taxon>Hystricomorpha</taxon>
        <taxon>Octodontidae</taxon>
        <taxon>Octodon</taxon>
    </lineage>
</organism>
<dbReference type="InterPro" id="IPR033116">
    <property type="entry name" value="TRYPSIN_SER"/>
</dbReference>
<dbReference type="PROSITE" id="PS00134">
    <property type="entry name" value="TRYPSIN_HIS"/>
    <property type="match status" value="1"/>
</dbReference>
<dbReference type="CDD" id="cd00190">
    <property type="entry name" value="Tryp_SPc"/>
    <property type="match status" value="1"/>
</dbReference>
<dbReference type="GO" id="GO:0006508">
    <property type="term" value="P:proteolysis"/>
    <property type="evidence" value="ECO:0007669"/>
    <property type="project" value="UniProtKB-KW"/>
</dbReference>
<evidence type="ECO:0000259" key="9">
    <source>
        <dbReference type="PROSITE" id="PS50240"/>
    </source>
</evidence>
<evidence type="ECO:0000256" key="4">
    <source>
        <dbReference type="ARBA" id="ARBA00022825"/>
    </source>
</evidence>